<keyword evidence="2" id="KW-1185">Reference proteome</keyword>
<dbReference type="Gramene" id="KMS64931">
    <property type="protein sequence ID" value="KMS64931"/>
    <property type="gene ID" value="BVRB_041160"/>
</dbReference>
<reference evidence="1 2" key="1">
    <citation type="journal article" date="2014" name="Nature">
        <title>The genome of the recently domesticated crop plant sugar beet (Beta vulgaris).</title>
        <authorList>
            <person name="Dohm J.C."/>
            <person name="Minoche A.E."/>
            <person name="Holtgrawe D."/>
            <person name="Capella-Gutierrez S."/>
            <person name="Zakrzewski F."/>
            <person name="Tafer H."/>
            <person name="Rupp O."/>
            <person name="Sorensen T.R."/>
            <person name="Stracke R."/>
            <person name="Reinhardt R."/>
            <person name="Goesmann A."/>
            <person name="Kraft T."/>
            <person name="Schulz B."/>
            <person name="Stadler P.F."/>
            <person name="Schmidt T."/>
            <person name="Gabaldon T."/>
            <person name="Lehrach H."/>
            <person name="Weisshaar B."/>
            <person name="Himmelbauer H."/>
        </authorList>
    </citation>
    <scope>NUCLEOTIDE SEQUENCE [LARGE SCALE GENOMIC DNA]</scope>
    <source>
        <tissue evidence="1">Taproot</tissue>
    </source>
</reference>
<sequence>GGGMVVLDELLSALEEMAVGAAAGISVDVVDEELVTGAELGAAAVIRGGVVAEEFVDGATVTDEVTVRVPTLAGAVVPSFFGDVVVNDRVAGAEEVTLGAAEAASDDGADELEDGAVVTEVVAEGVLVPSFGNAEVENKLKDGAVVTDEVASGAVVISFGDAEVEEPLVGAEEVTVGADVVA</sequence>
<name>A0A0J7YMY2_BETVV</name>
<evidence type="ECO:0000313" key="2">
    <source>
        <dbReference type="Proteomes" id="UP000035740"/>
    </source>
</evidence>
<protein>
    <submittedName>
        <fullName evidence="1">Uncharacterized protein</fullName>
    </submittedName>
</protein>
<proteinExistence type="predicted"/>
<feature type="non-terminal residue" evidence="1">
    <location>
        <position position="182"/>
    </location>
</feature>
<organism evidence="1 2">
    <name type="scientific">Beta vulgaris subsp. vulgaris</name>
    <name type="common">Beet</name>
    <dbReference type="NCBI Taxonomy" id="3555"/>
    <lineage>
        <taxon>Eukaryota</taxon>
        <taxon>Viridiplantae</taxon>
        <taxon>Streptophyta</taxon>
        <taxon>Embryophyta</taxon>
        <taxon>Tracheophyta</taxon>
        <taxon>Spermatophyta</taxon>
        <taxon>Magnoliopsida</taxon>
        <taxon>eudicotyledons</taxon>
        <taxon>Gunneridae</taxon>
        <taxon>Pentapetalae</taxon>
        <taxon>Caryophyllales</taxon>
        <taxon>Chenopodiaceae</taxon>
        <taxon>Betoideae</taxon>
        <taxon>Beta</taxon>
    </lineage>
</organism>
<accession>A0A0J7YMY2</accession>
<gene>
    <name evidence="1" type="ORF">BVRB_041160</name>
</gene>
<feature type="non-terminal residue" evidence="1">
    <location>
        <position position="1"/>
    </location>
</feature>
<dbReference type="EMBL" id="KQ118478">
    <property type="protein sequence ID" value="KMS64931.1"/>
    <property type="molecule type" value="Genomic_DNA"/>
</dbReference>
<dbReference type="Proteomes" id="UP000035740">
    <property type="component" value="Unassembled WGS sequence"/>
</dbReference>
<dbReference type="AlphaFoldDB" id="A0A0J7YMY2"/>
<evidence type="ECO:0000313" key="1">
    <source>
        <dbReference type="EMBL" id="KMS64931.1"/>
    </source>
</evidence>